<evidence type="ECO:0000256" key="1">
    <source>
        <dbReference type="SAM" id="MobiDB-lite"/>
    </source>
</evidence>
<gene>
    <name evidence="2" type="ORF">AC631_03099</name>
</gene>
<organism evidence="2 3">
    <name type="scientific">Debaryomyces fabryi</name>
    <dbReference type="NCBI Taxonomy" id="58627"/>
    <lineage>
        <taxon>Eukaryota</taxon>
        <taxon>Fungi</taxon>
        <taxon>Dikarya</taxon>
        <taxon>Ascomycota</taxon>
        <taxon>Saccharomycotina</taxon>
        <taxon>Pichiomycetes</taxon>
        <taxon>Debaryomycetaceae</taxon>
        <taxon>Debaryomyces</taxon>
    </lineage>
</organism>
<accession>A0A0V1PYA0</accession>
<proteinExistence type="predicted"/>
<feature type="compositionally biased region" description="Acidic residues" evidence="1">
    <location>
        <begin position="401"/>
        <end position="424"/>
    </location>
</feature>
<evidence type="ECO:0008006" key="4">
    <source>
        <dbReference type="Google" id="ProtNLM"/>
    </source>
</evidence>
<name>A0A0V1PYA0_9ASCO</name>
<sequence length="430" mass="49137">MKVDEIYEEQYSIKVNDDGINTIIEEWRNKDNVVYREVCQLVESLNLQEFKVHDENGLNERADGIIASEEGQLDQVDDQIVEENIVEVVPLLQEVSTDNRQSLHFPKIDLPKLTSTQRRMSLDLMHTIPMISNEMSTQIPQLAKKKQNLSKPASTTTTNINVTTKTDINTKVSQKKAAVSNRNRFQDFLRKIKLKITRNVSDAASSPMSPLVVQLDDTLRGKSENLMVGTQNFQAKQVKNKDHYKSSEVKTVRRLSLVGENLPLYIRQQLEASNTAANPILQNSSYQADYTSSTSLSKRQSRMHNILENSQSLYSQSKDLSLIESGTNQDDDTMPNTSEIERINENNDETENGSDDDKEYILPDLLARYYGSDANEEDLITNINEIEDAFDFINVRSYDAYDQEGDDEGEDEGEDEEVEYNEDDEYLFKI</sequence>
<dbReference type="OrthoDB" id="4087010at2759"/>
<feature type="region of interest" description="Disordered" evidence="1">
    <location>
        <begin position="400"/>
        <end position="424"/>
    </location>
</feature>
<dbReference type="RefSeq" id="XP_015467260.1">
    <property type="nucleotide sequence ID" value="XM_015611928.1"/>
</dbReference>
<comment type="caution">
    <text evidence="2">The sequence shown here is derived from an EMBL/GenBank/DDBJ whole genome shotgun (WGS) entry which is preliminary data.</text>
</comment>
<protein>
    <recommendedName>
        <fullName evidence="4">Transcription factor Iwr1 domain-containing protein</fullName>
    </recommendedName>
</protein>
<keyword evidence="3" id="KW-1185">Reference proteome</keyword>
<dbReference type="GeneID" id="26840108"/>
<evidence type="ECO:0000313" key="3">
    <source>
        <dbReference type="Proteomes" id="UP000054251"/>
    </source>
</evidence>
<dbReference type="AlphaFoldDB" id="A0A0V1PYA0"/>
<reference evidence="2 3" key="1">
    <citation type="submission" date="2015-11" db="EMBL/GenBank/DDBJ databases">
        <title>The genome of Debaryomyces fabryi.</title>
        <authorList>
            <person name="Tafer H."/>
            <person name="Lopandic K."/>
        </authorList>
    </citation>
    <scope>NUCLEOTIDE SEQUENCE [LARGE SCALE GENOMIC DNA]</scope>
    <source>
        <strain evidence="2 3">CBS 789</strain>
    </source>
</reference>
<dbReference type="EMBL" id="LMYN01000062">
    <property type="protein sequence ID" value="KSA01158.1"/>
    <property type="molecule type" value="Genomic_DNA"/>
</dbReference>
<evidence type="ECO:0000313" key="2">
    <source>
        <dbReference type="EMBL" id="KSA01158.1"/>
    </source>
</evidence>
<dbReference type="Proteomes" id="UP000054251">
    <property type="component" value="Unassembled WGS sequence"/>
</dbReference>